<organism evidence="12 13">
    <name type="scientific">Chrysochromulina tobinii</name>
    <dbReference type="NCBI Taxonomy" id="1460289"/>
    <lineage>
        <taxon>Eukaryota</taxon>
        <taxon>Haptista</taxon>
        <taxon>Haptophyta</taxon>
        <taxon>Prymnesiophyceae</taxon>
        <taxon>Prymnesiales</taxon>
        <taxon>Chrysochromulinaceae</taxon>
        <taxon>Chrysochromulina</taxon>
    </lineage>
</organism>
<dbReference type="AlphaFoldDB" id="A0A0M0JKR0"/>
<dbReference type="InterPro" id="IPR000595">
    <property type="entry name" value="cNMP-bd_dom"/>
</dbReference>
<evidence type="ECO:0000313" key="12">
    <source>
        <dbReference type="EMBL" id="KOO26917.1"/>
    </source>
</evidence>
<dbReference type="PANTHER" id="PTHR24355:SF18">
    <property type="entry name" value="G PROTEIN-COUPLED RECEPTOR KINASE"/>
    <property type="match status" value="1"/>
</dbReference>
<dbReference type="PROSITE" id="PS50132">
    <property type="entry name" value="RGS"/>
    <property type="match status" value="1"/>
</dbReference>
<keyword evidence="4" id="KW-0547">Nucleotide-binding</keyword>
<dbReference type="InterPro" id="IPR008271">
    <property type="entry name" value="Ser/Thr_kinase_AS"/>
</dbReference>
<feature type="domain" description="Cyclic nucleotide-binding" evidence="10">
    <location>
        <begin position="16"/>
        <end position="140"/>
    </location>
</feature>
<evidence type="ECO:0000256" key="1">
    <source>
        <dbReference type="ARBA" id="ARBA00022527"/>
    </source>
</evidence>
<dbReference type="SMART" id="SM00220">
    <property type="entry name" value="S_TKc"/>
    <property type="match status" value="1"/>
</dbReference>
<dbReference type="SUPFAM" id="SSF56112">
    <property type="entry name" value="Protein kinase-like (PK-like)"/>
    <property type="match status" value="1"/>
</dbReference>
<evidence type="ECO:0000259" key="9">
    <source>
        <dbReference type="PROSITE" id="PS50011"/>
    </source>
</evidence>
<dbReference type="InterPro" id="IPR044926">
    <property type="entry name" value="RGS_subdomain_2"/>
</dbReference>
<dbReference type="InterPro" id="IPR016137">
    <property type="entry name" value="RGS"/>
</dbReference>
<feature type="domain" description="RGS" evidence="11">
    <location>
        <begin position="494"/>
        <end position="615"/>
    </location>
</feature>
<dbReference type="InterPro" id="IPR018490">
    <property type="entry name" value="cNMP-bd_dom_sf"/>
</dbReference>
<dbReference type="Gene3D" id="1.10.510.10">
    <property type="entry name" value="Transferase(Phosphotransferase) domain 1"/>
    <property type="match status" value="1"/>
</dbReference>
<dbReference type="InterPro" id="IPR036305">
    <property type="entry name" value="RGS_sf"/>
</dbReference>
<dbReference type="Gene3D" id="1.10.167.10">
    <property type="entry name" value="Regulator of G-protein Signalling 4, domain 2"/>
    <property type="match status" value="1"/>
</dbReference>
<dbReference type="Gene3D" id="2.60.120.10">
    <property type="entry name" value="Jelly Rolls"/>
    <property type="match status" value="2"/>
</dbReference>
<evidence type="ECO:0000256" key="3">
    <source>
        <dbReference type="ARBA" id="ARBA00022679"/>
    </source>
</evidence>
<dbReference type="Pfam" id="PF00027">
    <property type="entry name" value="cNMP_binding"/>
    <property type="match status" value="2"/>
</dbReference>
<name>A0A0M0JKR0_9EUKA</name>
<protein>
    <submittedName>
        <fullName evidence="12">Rac-beta serine threonine-protein kinase</fullName>
    </submittedName>
</protein>
<evidence type="ECO:0000256" key="6">
    <source>
        <dbReference type="ARBA" id="ARBA00022840"/>
    </source>
</evidence>
<dbReference type="InterPro" id="IPR011009">
    <property type="entry name" value="Kinase-like_dom_sf"/>
</dbReference>
<dbReference type="SMART" id="SM00100">
    <property type="entry name" value="cNMP"/>
    <property type="match status" value="2"/>
</dbReference>
<evidence type="ECO:0000256" key="8">
    <source>
        <dbReference type="SAM" id="MobiDB-lite"/>
    </source>
</evidence>
<gene>
    <name evidence="12" type="ORF">Ctob_009214</name>
</gene>
<dbReference type="Proteomes" id="UP000037460">
    <property type="component" value="Unassembled WGS sequence"/>
</dbReference>
<dbReference type="InterPro" id="IPR014710">
    <property type="entry name" value="RmlC-like_jellyroll"/>
</dbReference>
<keyword evidence="2" id="KW-0140">cGMP</keyword>
<evidence type="ECO:0000256" key="2">
    <source>
        <dbReference type="ARBA" id="ARBA00022535"/>
    </source>
</evidence>
<dbReference type="Pfam" id="PF00069">
    <property type="entry name" value="Pkinase"/>
    <property type="match status" value="1"/>
</dbReference>
<keyword evidence="5 12" id="KW-0418">Kinase</keyword>
<keyword evidence="6" id="KW-0067">ATP-binding</keyword>
<dbReference type="SUPFAM" id="SSF51206">
    <property type="entry name" value="cAMP-binding domain-like"/>
    <property type="match status" value="2"/>
</dbReference>
<keyword evidence="13" id="KW-1185">Reference proteome</keyword>
<dbReference type="InterPro" id="IPR045270">
    <property type="entry name" value="STKc_AGC"/>
</dbReference>
<evidence type="ECO:0000256" key="7">
    <source>
        <dbReference type="ARBA" id="ARBA00022992"/>
    </source>
</evidence>
<feature type="region of interest" description="Disordered" evidence="8">
    <location>
        <begin position="294"/>
        <end position="341"/>
    </location>
</feature>
<dbReference type="EMBL" id="JWZX01002785">
    <property type="protein sequence ID" value="KOO26917.1"/>
    <property type="molecule type" value="Genomic_DNA"/>
</dbReference>
<sequence>MAARQVSVLPVAPPPLVHSKSESSIDLIFSGAETMTFPKETLIITDGVPSDYVYKVAHGRVRVEKGDSRTVVGQGAVVNQLTDGMTFGEMSFFDDTRPCANCIADSEEVELLRVSKQDLRTLLEENHGLARDFYKHMAIAVTQRLTTVSAASAEIPEAPRGSAQPLTGTGLAPELSAAKLLKVRRRFNVPDSISMACMMKTSIVSGKTRRHGTVYVFETLIGFVNKVFGLKHHETFLFSQISEVLRETFTLKREDCGIEVILTNGRALTFFPVNVEACYEAMYRCRHQWQVENPEPQPMAAGGGKNRMTGRRGSALADPTGAFLTNPHAEPPSSPGSRRPSATVFDLTAQHAMNALMEAGTLERYKDGDIIIENGTRHMTLFNLLKGKVAVEVQRRNEETNLMQSIKILTLYEGAIFGEMSFLNGDVACAAVVAEGPCELMQIRSSTIDAKLTEGNQQMQASFYRHLGTYLTHRVRQLTAVVGEALATRGREIPLEEVLSNGIFFALFKKYMEDRKLVPTKLLGFLTDLNTFLDMPANIDQMRFARALVARYLEPDVPDRVVIDKADLGVVKAAVAADGVPPRDLFGPALQVALSQLQVNAYRLFTQSSSFQPLLELKQKEQQVGLVTDYKLLQILGEGYEGKVLQVRKKDCGVCYALKVLDKNLLASRSRRWQLHCSRELECLKACSHPYVAGIAYSFQTVQYLYMVLEYLPNQTLASYLDAHEGRPMDVAAIRFVTAQLACGLAHIHSHDIVYRDLKPANVLIDDAGHMRLVDMGMASRLDPETRRRKSVCGTQRYMAPEMKAKEPYDCSVDWFSLGKLILDCQGHAQYAEETHTVWFDSKLDKLVEALLVKDPTARLCCGPEGIKEMHRHAFFKGLDWAVIDMRKMPSPLRPEWYIREPDVQMSRQFRNGEDIAHVVDKLQSIALDGQPGRGETGPGMVPDWDYVNPRAVYSEYVSSPYLNYKMPLQF</sequence>
<dbReference type="GO" id="GO:0030553">
    <property type="term" value="F:cGMP binding"/>
    <property type="evidence" value="ECO:0007669"/>
    <property type="project" value="UniProtKB-KW"/>
</dbReference>
<dbReference type="CDD" id="cd05123">
    <property type="entry name" value="STKc_AGC"/>
    <property type="match status" value="1"/>
</dbReference>
<accession>A0A0M0JKR0</accession>
<dbReference type="Gene3D" id="3.30.200.20">
    <property type="entry name" value="Phosphorylase Kinase, domain 1"/>
    <property type="match status" value="1"/>
</dbReference>
<reference evidence="13" key="1">
    <citation type="journal article" date="2015" name="PLoS Genet.">
        <title>Genome Sequence and Transcriptome Analyses of Chrysochromulina tobin: Metabolic Tools for Enhanced Algal Fitness in the Prominent Order Prymnesiales (Haptophyceae).</title>
        <authorList>
            <person name="Hovde B.T."/>
            <person name="Deodato C.R."/>
            <person name="Hunsperger H.M."/>
            <person name="Ryken S.A."/>
            <person name="Yost W."/>
            <person name="Jha R.K."/>
            <person name="Patterson J."/>
            <person name="Monnat R.J. Jr."/>
            <person name="Barlow S.B."/>
            <person name="Starkenburg S.R."/>
            <person name="Cattolico R.A."/>
        </authorList>
    </citation>
    <scope>NUCLEOTIDE SEQUENCE</scope>
    <source>
        <strain evidence="13">CCMP291</strain>
    </source>
</reference>
<dbReference type="Pfam" id="PF00615">
    <property type="entry name" value="RGS"/>
    <property type="match status" value="1"/>
</dbReference>
<dbReference type="PROSITE" id="PS50011">
    <property type="entry name" value="PROTEIN_KINASE_DOM"/>
    <property type="match status" value="1"/>
</dbReference>
<dbReference type="SUPFAM" id="SSF48097">
    <property type="entry name" value="Regulator of G-protein signaling, RGS"/>
    <property type="match status" value="1"/>
</dbReference>
<evidence type="ECO:0000259" key="11">
    <source>
        <dbReference type="PROSITE" id="PS50132"/>
    </source>
</evidence>
<comment type="caution">
    <text evidence="12">The sequence shown here is derived from an EMBL/GenBank/DDBJ whole genome shotgun (WGS) entry which is preliminary data.</text>
</comment>
<dbReference type="GO" id="GO:0004674">
    <property type="term" value="F:protein serine/threonine kinase activity"/>
    <property type="evidence" value="ECO:0007669"/>
    <property type="project" value="UniProtKB-KW"/>
</dbReference>
<keyword evidence="1" id="KW-0723">Serine/threonine-protein kinase</keyword>
<evidence type="ECO:0000259" key="10">
    <source>
        <dbReference type="PROSITE" id="PS50042"/>
    </source>
</evidence>
<feature type="domain" description="Protein kinase" evidence="9">
    <location>
        <begin position="630"/>
        <end position="876"/>
    </location>
</feature>
<dbReference type="PROSITE" id="PS50042">
    <property type="entry name" value="CNMP_BINDING_3"/>
    <property type="match status" value="2"/>
</dbReference>
<keyword evidence="7" id="KW-0142">cGMP-binding</keyword>
<proteinExistence type="predicted"/>
<dbReference type="SMART" id="SM00315">
    <property type="entry name" value="RGS"/>
    <property type="match status" value="1"/>
</dbReference>
<dbReference type="GO" id="GO:0005524">
    <property type="term" value="F:ATP binding"/>
    <property type="evidence" value="ECO:0007669"/>
    <property type="project" value="UniProtKB-KW"/>
</dbReference>
<feature type="domain" description="Cyclic nucleotide-binding" evidence="10">
    <location>
        <begin position="344"/>
        <end position="443"/>
    </location>
</feature>
<dbReference type="PANTHER" id="PTHR24355">
    <property type="entry name" value="G PROTEIN-COUPLED RECEPTOR KINASE/RIBOSOMAL PROTEIN S6 KINASE"/>
    <property type="match status" value="1"/>
</dbReference>
<dbReference type="CDD" id="cd00038">
    <property type="entry name" value="CAP_ED"/>
    <property type="match status" value="2"/>
</dbReference>
<dbReference type="OrthoDB" id="10519376at2759"/>
<evidence type="ECO:0000256" key="4">
    <source>
        <dbReference type="ARBA" id="ARBA00022741"/>
    </source>
</evidence>
<evidence type="ECO:0000256" key="5">
    <source>
        <dbReference type="ARBA" id="ARBA00022777"/>
    </source>
</evidence>
<dbReference type="PROSITE" id="PS00108">
    <property type="entry name" value="PROTEIN_KINASE_ST"/>
    <property type="match status" value="1"/>
</dbReference>
<evidence type="ECO:0000313" key="13">
    <source>
        <dbReference type="Proteomes" id="UP000037460"/>
    </source>
</evidence>
<keyword evidence="3" id="KW-0808">Transferase</keyword>
<dbReference type="InterPro" id="IPR000719">
    <property type="entry name" value="Prot_kinase_dom"/>
</dbReference>